<reference evidence="1 2" key="1">
    <citation type="submission" date="2024-02" db="EMBL/GenBank/DDBJ databases">
        <title>Seven novel Bacillus-like species.</title>
        <authorList>
            <person name="Liu G."/>
        </authorList>
    </citation>
    <scope>NUCLEOTIDE SEQUENCE [LARGE SCALE GENOMIC DNA]</scope>
    <source>
        <strain evidence="1 2">FJAT-52991</strain>
    </source>
</reference>
<name>A0ABZ2N9W1_9BACI</name>
<proteinExistence type="predicted"/>
<dbReference type="Proteomes" id="UP001387364">
    <property type="component" value="Chromosome"/>
</dbReference>
<evidence type="ECO:0000313" key="1">
    <source>
        <dbReference type="EMBL" id="WXB94509.1"/>
    </source>
</evidence>
<accession>A0ABZ2N9W1</accession>
<gene>
    <name evidence="1" type="ORF">WDJ61_07740</name>
</gene>
<evidence type="ECO:0000313" key="2">
    <source>
        <dbReference type="Proteomes" id="UP001387364"/>
    </source>
</evidence>
<keyword evidence="2" id="KW-1185">Reference proteome</keyword>
<organism evidence="1 2">
    <name type="scientific">Bacillus kandeliae</name>
    <dbReference type="NCBI Taxonomy" id="3129297"/>
    <lineage>
        <taxon>Bacteria</taxon>
        <taxon>Bacillati</taxon>
        <taxon>Bacillota</taxon>
        <taxon>Bacilli</taxon>
        <taxon>Bacillales</taxon>
        <taxon>Bacillaceae</taxon>
        <taxon>Bacillus</taxon>
    </lineage>
</organism>
<sequence length="85" mass="10010">MELVSNQPIEFDVFGRMKFHPAFHQKHGQPYSESDLEYLCKYWETDGMQLMALALGRPEGAISTKVAKLKKNGRFDYYKNLNKHW</sequence>
<protein>
    <submittedName>
        <fullName evidence="1">DNA-entry nuclease</fullName>
    </submittedName>
</protein>
<dbReference type="EMBL" id="CP147404">
    <property type="protein sequence ID" value="WXB94509.1"/>
    <property type="molecule type" value="Genomic_DNA"/>
</dbReference>
<dbReference type="RefSeq" id="WP_338754247.1">
    <property type="nucleotide sequence ID" value="NZ_CP147404.1"/>
</dbReference>